<evidence type="ECO:0000313" key="3">
    <source>
        <dbReference type="EMBL" id="OGY30970.1"/>
    </source>
</evidence>
<dbReference type="InterPro" id="IPR028098">
    <property type="entry name" value="Glyco_trans_4-like_N"/>
</dbReference>
<feature type="domain" description="Glycosyl transferase family 1" evidence="1">
    <location>
        <begin position="196"/>
        <end position="349"/>
    </location>
</feature>
<dbReference type="InterPro" id="IPR050194">
    <property type="entry name" value="Glycosyltransferase_grp1"/>
</dbReference>
<dbReference type="PANTHER" id="PTHR45947:SF3">
    <property type="entry name" value="SULFOQUINOVOSYL TRANSFERASE SQD2"/>
    <property type="match status" value="1"/>
</dbReference>
<protein>
    <recommendedName>
        <fullName evidence="5">Glycosyl transferase family 1</fullName>
    </recommendedName>
</protein>
<dbReference type="Proteomes" id="UP000177718">
    <property type="component" value="Unassembled WGS sequence"/>
</dbReference>
<comment type="caution">
    <text evidence="3">The sequence shown here is derived from an EMBL/GenBank/DDBJ whole genome shotgun (WGS) entry which is preliminary data.</text>
</comment>
<dbReference type="SUPFAM" id="SSF53756">
    <property type="entry name" value="UDP-Glycosyltransferase/glycogen phosphorylase"/>
    <property type="match status" value="1"/>
</dbReference>
<dbReference type="Pfam" id="PF13439">
    <property type="entry name" value="Glyco_transf_4"/>
    <property type="match status" value="1"/>
</dbReference>
<accession>A0A1G1WUE0</accession>
<evidence type="ECO:0000313" key="4">
    <source>
        <dbReference type="Proteomes" id="UP000177718"/>
    </source>
</evidence>
<proteinExistence type="predicted"/>
<evidence type="ECO:0000259" key="2">
    <source>
        <dbReference type="Pfam" id="PF13439"/>
    </source>
</evidence>
<dbReference type="Pfam" id="PF00534">
    <property type="entry name" value="Glycos_transf_1"/>
    <property type="match status" value="1"/>
</dbReference>
<dbReference type="GO" id="GO:0016757">
    <property type="term" value="F:glycosyltransferase activity"/>
    <property type="evidence" value="ECO:0007669"/>
    <property type="project" value="InterPro"/>
</dbReference>
<feature type="domain" description="Glycosyltransferase subfamily 4-like N-terminal" evidence="2">
    <location>
        <begin position="11"/>
        <end position="180"/>
    </location>
</feature>
<dbReference type="InterPro" id="IPR001296">
    <property type="entry name" value="Glyco_trans_1"/>
</dbReference>
<dbReference type="EMBL" id="MHDB01000039">
    <property type="protein sequence ID" value="OGY30970.1"/>
    <property type="molecule type" value="Genomic_DNA"/>
</dbReference>
<evidence type="ECO:0000259" key="1">
    <source>
        <dbReference type="Pfam" id="PF00534"/>
    </source>
</evidence>
<name>A0A1G1WUE0_9BACT</name>
<gene>
    <name evidence="3" type="ORF">A3A61_01865</name>
</gene>
<organism evidence="3 4">
    <name type="scientific">Candidatus Woykebacteria bacterium RIFCSPLOWO2_01_FULL_43_14</name>
    <dbReference type="NCBI Taxonomy" id="1802605"/>
    <lineage>
        <taxon>Bacteria</taxon>
        <taxon>Candidatus Woykeibacteriota</taxon>
    </lineage>
</organism>
<dbReference type="STRING" id="1802605.A3A61_01865"/>
<reference evidence="3 4" key="1">
    <citation type="journal article" date="2016" name="Nat. Commun.">
        <title>Thousands of microbial genomes shed light on interconnected biogeochemical processes in an aquifer system.</title>
        <authorList>
            <person name="Anantharaman K."/>
            <person name="Brown C.T."/>
            <person name="Hug L.A."/>
            <person name="Sharon I."/>
            <person name="Castelle C.J."/>
            <person name="Probst A.J."/>
            <person name="Thomas B.C."/>
            <person name="Singh A."/>
            <person name="Wilkins M.J."/>
            <person name="Karaoz U."/>
            <person name="Brodie E.L."/>
            <person name="Williams K.H."/>
            <person name="Hubbard S.S."/>
            <person name="Banfield J.F."/>
        </authorList>
    </citation>
    <scope>NUCLEOTIDE SEQUENCE [LARGE SCALE GENOMIC DNA]</scope>
</reference>
<dbReference type="Gene3D" id="3.40.50.2000">
    <property type="entry name" value="Glycogen Phosphorylase B"/>
    <property type="match status" value="2"/>
</dbReference>
<dbReference type="PANTHER" id="PTHR45947">
    <property type="entry name" value="SULFOQUINOVOSYL TRANSFERASE SQD2"/>
    <property type="match status" value="1"/>
</dbReference>
<evidence type="ECO:0008006" key="5">
    <source>
        <dbReference type="Google" id="ProtNLM"/>
    </source>
</evidence>
<dbReference type="AlphaFoldDB" id="A0A1G1WUE0"/>
<sequence>MFTEAFHPQLNGVVTYVSDVAEELTRRGNKVDVYAPEIKGYRDSARYIHRLPGIKALSKMDANQRLVVPLPNKEFRKMLTAKFDLIHAHTGGPVSLWGFQLAKTKGVPYVLTYHTLLTSYLHYIFNGKVIKPKVVEVLTRVYGNQCDAIIAPSEKIRQELIRYGVHKPVFVVPNSVDVARFTGQKKGYLREKFGIRGKILLFVGRVSKEKNVEFLLKSFQIVASKSKEATLVIVGKGADLENLQRLSEELGLSERVVFTGPIPMAEIPKVYADGDIFVFPSISEVHPMVVLEATVSGLPVVTVQDSAYLESVKDDINGYQTKISPTAFASATLSLLKDEEKRTRFGEASALIGRKQFSLENHVDKLTDLYEAVIDNYHPSTFSEAVGNMGKLRQMAKYVFNITRNGLG</sequence>